<keyword evidence="3" id="KW-0238">DNA-binding</keyword>
<feature type="domain" description="Probable transposase IS891/IS1136/IS1341" evidence="5">
    <location>
        <begin position="88"/>
        <end position="201"/>
    </location>
</feature>
<keyword evidence="4" id="KW-0233">DNA recombination</keyword>
<evidence type="ECO:0000313" key="8">
    <source>
        <dbReference type="Proteomes" id="UP001223420"/>
    </source>
</evidence>
<feature type="domain" description="Cas12f1-like TNB" evidence="6">
    <location>
        <begin position="213"/>
        <end position="280"/>
    </location>
</feature>
<dbReference type="Pfam" id="PF07282">
    <property type="entry name" value="Cas12f1-like_TNB"/>
    <property type="match status" value="1"/>
</dbReference>
<dbReference type="InterPro" id="IPR010095">
    <property type="entry name" value="Cas12f1-like_TNB"/>
</dbReference>
<name>A0AAJ1TQG7_9HYPH</name>
<organism evidence="7 8">
    <name type="scientific">Methylobacterium brachiatum</name>
    <dbReference type="NCBI Taxonomy" id="269660"/>
    <lineage>
        <taxon>Bacteria</taxon>
        <taxon>Pseudomonadati</taxon>
        <taxon>Pseudomonadota</taxon>
        <taxon>Alphaproteobacteria</taxon>
        <taxon>Hyphomicrobiales</taxon>
        <taxon>Methylobacteriaceae</taxon>
        <taxon>Methylobacterium</taxon>
    </lineage>
</organism>
<dbReference type="GO" id="GO:0032196">
    <property type="term" value="P:transposition"/>
    <property type="evidence" value="ECO:0007669"/>
    <property type="project" value="UniProtKB-KW"/>
</dbReference>
<evidence type="ECO:0000313" key="7">
    <source>
        <dbReference type="EMBL" id="MDQ0544961.1"/>
    </source>
</evidence>
<evidence type="ECO:0000256" key="1">
    <source>
        <dbReference type="ARBA" id="ARBA00008761"/>
    </source>
</evidence>
<gene>
    <name evidence="7" type="ORF">QO001_003899</name>
</gene>
<evidence type="ECO:0000256" key="3">
    <source>
        <dbReference type="ARBA" id="ARBA00023125"/>
    </source>
</evidence>
<evidence type="ECO:0000259" key="5">
    <source>
        <dbReference type="Pfam" id="PF01385"/>
    </source>
</evidence>
<comment type="caution">
    <text evidence="7">The sequence shown here is derived from an EMBL/GenBank/DDBJ whole genome shotgun (WGS) entry which is preliminary data.</text>
</comment>
<dbReference type="NCBIfam" id="NF040570">
    <property type="entry name" value="guided_TnpB"/>
    <property type="match status" value="1"/>
</dbReference>
<evidence type="ECO:0000256" key="4">
    <source>
        <dbReference type="ARBA" id="ARBA00023172"/>
    </source>
</evidence>
<evidence type="ECO:0000259" key="6">
    <source>
        <dbReference type="Pfam" id="PF07282"/>
    </source>
</evidence>
<reference evidence="7" key="1">
    <citation type="submission" date="2023-07" db="EMBL/GenBank/DDBJ databases">
        <title>Genomic Encyclopedia of Type Strains, Phase IV (KMG-IV): sequencing the most valuable type-strain genomes for metagenomic binning, comparative biology and taxonomic classification.</title>
        <authorList>
            <person name="Goeker M."/>
        </authorList>
    </citation>
    <scope>NUCLEOTIDE SEQUENCE</scope>
    <source>
        <strain evidence="7">DSM 19569</strain>
    </source>
</reference>
<comment type="similarity">
    <text evidence="1">In the C-terminal section; belongs to the transposase 35 family.</text>
</comment>
<protein>
    <submittedName>
        <fullName evidence="7">Transposase</fullName>
    </submittedName>
</protein>
<dbReference type="EMBL" id="JAUSWL010000007">
    <property type="protein sequence ID" value="MDQ0544961.1"/>
    <property type="molecule type" value="Genomic_DNA"/>
</dbReference>
<evidence type="ECO:0000256" key="2">
    <source>
        <dbReference type="ARBA" id="ARBA00022578"/>
    </source>
</evidence>
<dbReference type="Pfam" id="PF01385">
    <property type="entry name" value="OrfB_IS605"/>
    <property type="match status" value="1"/>
</dbReference>
<sequence>MPVQQALRHLEAGYARFFQRLGRKPRFKSRRDRQSATFMKTAFRWREGQLTLALMKQPLAIRWSRALPSAPSSVTISRDAAGRWHVAFRVEVEPEPAPEPLRPAIGIDLGLMTLAVTSDGESVANPRWLRQRQHRLRRAQRALARKRKGSNNREKARRAVARLHARVADARRDHHHKLSTQWIRENQAIHVETLSVRGLARTRLARSLHDAAWGLLLAMLRYKAAWYGRDLVAIDRFFPSTRACSCCGGVGPKRALHVRTWTCDACGVTHDRDVNASQNILAAGHAVRAGSDPRRWPVEGMLDAPGLTRSATPVRQELAA</sequence>
<dbReference type="NCBIfam" id="TIGR01766">
    <property type="entry name" value="IS200/IS605 family accessory protein TnpB-like domain"/>
    <property type="match status" value="1"/>
</dbReference>
<keyword evidence="2" id="KW-0815">Transposition</keyword>
<dbReference type="InterPro" id="IPR001959">
    <property type="entry name" value="Transposase"/>
</dbReference>
<proteinExistence type="inferred from homology"/>
<accession>A0AAJ1TQG7</accession>
<dbReference type="GO" id="GO:0003677">
    <property type="term" value="F:DNA binding"/>
    <property type="evidence" value="ECO:0007669"/>
    <property type="project" value="UniProtKB-KW"/>
</dbReference>
<dbReference type="Proteomes" id="UP001223420">
    <property type="component" value="Unassembled WGS sequence"/>
</dbReference>
<dbReference type="AlphaFoldDB" id="A0AAJ1TQG7"/>
<dbReference type="GO" id="GO:0006310">
    <property type="term" value="P:DNA recombination"/>
    <property type="evidence" value="ECO:0007669"/>
    <property type="project" value="UniProtKB-KW"/>
</dbReference>